<feature type="region of interest" description="Disordered" evidence="1">
    <location>
        <begin position="155"/>
        <end position="176"/>
    </location>
</feature>
<dbReference type="AlphaFoldDB" id="A0ABD3JTN2"/>
<sequence length="176" mass="20934">MKSYGPGKHTYLLSKCGSGHLERVHRGRSDKGNRYYRIESNHDPRDNPTKVRRQSSQVKGAEIEGKKKRRKNRTEIKRDEFRTNLTPITKFNWRRDDLMTWWLGRHELDMTTQRLSRQRAQPRYSIDSNGQQRDRITDGVLRSFHRTLPEQYPYVHSTRGRLPGLDLESEAEELSR</sequence>
<evidence type="ECO:0000313" key="2">
    <source>
        <dbReference type="EMBL" id="KAL3729563.1"/>
    </source>
</evidence>
<dbReference type="EMBL" id="JBJKBG010000007">
    <property type="protein sequence ID" value="KAL3729563.1"/>
    <property type="molecule type" value="Genomic_DNA"/>
</dbReference>
<dbReference type="Proteomes" id="UP001634007">
    <property type="component" value="Unassembled WGS sequence"/>
</dbReference>
<feature type="compositionally biased region" description="Basic and acidic residues" evidence="1">
    <location>
        <begin position="20"/>
        <end position="49"/>
    </location>
</feature>
<evidence type="ECO:0000256" key="1">
    <source>
        <dbReference type="SAM" id="MobiDB-lite"/>
    </source>
</evidence>
<reference evidence="2 3" key="1">
    <citation type="submission" date="2024-11" db="EMBL/GenBank/DDBJ databases">
        <title>Chromosome-level genome assembly of Eucalyptus globulus Labill. provides insights into its genome evolution.</title>
        <authorList>
            <person name="Li X."/>
        </authorList>
    </citation>
    <scope>NUCLEOTIDE SEQUENCE [LARGE SCALE GENOMIC DNA]</scope>
    <source>
        <strain evidence="2">CL2024</strain>
        <tissue evidence="2">Fresh tender leaves</tissue>
    </source>
</reference>
<accession>A0ABD3JTN2</accession>
<feature type="region of interest" description="Disordered" evidence="1">
    <location>
        <begin position="113"/>
        <end position="135"/>
    </location>
</feature>
<proteinExistence type="predicted"/>
<keyword evidence="3" id="KW-1185">Reference proteome</keyword>
<evidence type="ECO:0000313" key="3">
    <source>
        <dbReference type="Proteomes" id="UP001634007"/>
    </source>
</evidence>
<comment type="caution">
    <text evidence="2">The sequence shown here is derived from an EMBL/GenBank/DDBJ whole genome shotgun (WGS) entry which is preliminary data.</text>
</comment>
<feature type="region of interest" description="Disordered" evidence="1">
    <location>
        <begin position="20"/>
        <end position="75"/>
    </location>
</feature>
<feature type="compositionally biased region" description="Acidic residues" evidence="1">
    <location>
        <begin position="167"/>
        <end position="176"/>
    </location>
</feature>
<organism evidence="2 3">
    <name type="scientific">Eucalyptus globulus</name>
    <name type="common">Tasmanian blue gum</name>
    <dbReference type="NCBI Taxonomy" id="34317"/>
    <lineage>
        <taxon>Eukaryota</taxon>
        <taxon>Viridiplantae</taxon>
        <taxon>Streptophyta</taxon>
        <taxon>Embryophyta</taxon>
        <taxon>Tracheophyta</taxon>
        <taxon>Spermatophyta</taxon>
        <taxon>Magnoliopsida</taxon>
        <taxon>eudicotyledons</taxon>
        <taxon>Gunneridae</taxon>
        <taxon>Pentapetalae</taxon>
        <taxon>rosids</taxon>
        <taxon>malvids</taxon>
        <taxon>Myrtales</taxon>
        <taxon>Myrtaceae</taxon>
        <taxon>Myrtoideae</taxon>
        <taxon>Eucalypteae</taxon>
        <taxon>Eucalyptus</taxon>
    </lineage>
</organism>
<name>A0ABD3JTN2_EUCGL</name>
<gene>
    <name evidence="2" type="ORF">ACJRO7_026658</name>
</gene>
<protein>
    <submittedName>
        <fullName evidence="2">Uncharacterized protein</fullName>
    </submittedName>
</protein>